<dbReference type="STRING" id="53501.SAMN04488043_104209"/>
<dbReference type="Pfam" id="PF06252">
    <property type="entry name" value="GemA"/>
    <property type="match status" value="1"/>
</dbReference>
<name>A0A0P1FJ38_THAGE</name>
<dbReference type="Proteomes" id="UP000051587">
    <property type="component" value="Unassembled WGS sequence"/>
</dbReference>
<evidence type="ECO:0000313" key="1">
    <source>
        <dbReference type="EMBL" id="CUH68011.1"/>
    </source>
</evidence>
<keyword evidence="2" id="KW-1185">Reference proteome</keyword>
<reference evidence="1 2" key="1">
    <citation type="submission" date="2015-09" db="EMBL/GenBank/DDBJ databases">
        <authorList>
            <consortium name="Swine Surveillance"/>
        </authorList>
    </citation>
    <scope>NUCLEOTIDE SEQUENCE [LARGE SCALE GENOMIC DNA]</scope>
    <source>
        <strain evidence="1 2">CECT 4357</strain>
    </source>
</reference>
<dbReference type="InterPro" id="IPR009363">
    <property type="entry name" value="Phage_Mu_Gp16"/>
</dbReference>
<dbReference type="AlphaFoldDB" id="A0A0P1FJ38"/>
<protein>
    <submittedName>
        <fullName evidence="1">Mu-like prophage protein gp16</fullName>
    </submittedName>
</protein>
<organism evidence="1 2">
    <name type="scientific">Thalassovita gelatinovora</name>
    <name type="common">Thalassobius gelatinovorus</name>
    <dbReference type="NCBI Taxonomy" id="53501"/>
    <lineage>
        <taxon>Bacteria</taxon>
        <taxon>Pseudomonadati</taxon>
        <taxon>Pseudomonadota</taxon>
        <taxon>Alphaproteobacteria</taxon>
        <taxon>Rhodobacterales</taxon>
        <taxon>Roseobacteraceae</taxon>
        <taxon>Thalassovita</taxon>
    </lineage>
</organism>
<sequence length="148" mass="16819">MSDALRKMIFVGCRELGIDTETRKEMQARLTGKSSLVDMTEAELKLVVDNLKQRGFKAQSGRKRKAAPRADLRLIHVLWAKLGEAGALNDPSRAGLNAFIRKQFGNNWQSVPADVDMLRDWHQIDDVVQALKAWARRIGADFDFKRVR</sequence>
<evidence type="ECO:0000313" key="2">
    <source>
        <dbReference type="Proteomes" id="UP000051587"/>
    </source>
</evidence>
<dbReference type="RefSeq" id="WP_058264025.1">
    <property type="nucleotide sequence ID" value="NZ_CP051181.1"/>
</dbReference>
<proteinExistence type="predicted"/>
<gene>
    <name evidence="1" type="ORF">TG4357_03338</name>
</gene>
<dbReference type="EMBL" id="CYSA01000027">
    <property type="protein sequence ID" value="CUH68011.1"/>
    <property type="molecule type" value="Genomic_DNA"/>
</dbReference>
<dbReference type="OrthoDB" id="7353918at2"/>
<accession>A0A0P1FJ38</accession>